<dbReference type="GO" id="GO:0004073">
    <property type="term" value="F:aspartate-semialdehyde dehydrogenase activity"/>
    <property type="evidence" value="ECO:0007669"/>
    <property type="project" value="UniProtKB-EC"/>
</dbReference>
<dbReference type="GO" id="GO:0050661">
    <property type="term" value="F:NADP binding"/>
    <property type="evidence" value="ECO:0007669"/>
    <property type="project" value="InterPro"/>
</dbReference>
<dbReference type="InterPro" id="IPR000534">
    <property type="entry name" value="Semialdehyde_DH_NAD-bd"/>
</dbReference>
<organism evidence="4 5">
    <name type="scientific">Arthrobacter jiangjiafuii</name>
    <dbReference type="NCBI Taxonomy" id="2817475"/>
    <lineage>
        <taxon>Bacteria</taxon>
        <taxon>Bacillati</taxon>
        <taxon>Actinomycetota</taxon>
        <taxon>Actinomycetes</taxon>
        <taxon>Micrococcales</taxon>
        <taxon>Micrococcaceae</taxon>
        <taxon>Arthrobacter</taxon>
    </lineage>
</organism>
<dbReference type="GO" id="GO:0009097">
    <property type="term" value="P:isoleucine biosynthetic process"/>
    <property type="evidence" value="ECO:0007669"/>
    <property type="project" value="InterPro"/>
</dbReference>
<evidence type="ECO:0000313" key="5">
    <source>
        <dbReference type="Proteomes" id="UP000676885"/>
    </source>
</evidence>
<evidence type="ECO:0000313" key="4">
    <source>
        <dbReference type="EMBL" id="QWC09526.1"/>
    </source>
</evidence>
<feature type="active site" description="Acyl-thioester intermediate" evidence="2">
    <location>
        <position position="142"/>
    </location>
</feature>
<dbReference type="RefSeq" id="WP_210227974.1">
    <property type="nucleotide sequence ID" value="NZ_CP076022.1"/>
</dbReference>
<dbReference type="InterPro" id="IPR012280">
    <property type="entry name" value="Semialdhyde_DH_dimer_dom"/>
</dbReference>
<dbReference type="NCBIfam" id="TIGR01745">
    <property type="entry name" value="asd_gamma"/>
    <property type="match status" value="1"/>
</dbReference>
<sequence length="379" mass="40388">MTFAATPVPTAGFIGWRGMVGSVLMQRMQDEGDFDLINPVFFSTSNAGGAAPSFAEGAGPLQDAYDVETLAKLPIIVTAQGGDYTAEVYPKLRDAGWDGLWIDAASTLRMEQDSIIVLDPVNRDVIDAGLARGVKNFVGGNCTVSCMLMGLGGLFRNGLVEWGTSMTYQAASGGGARHMRELLNQFGSLNSVVADKLADPSSAILEIDRAVLAQQRNPEMDASRFGVPLAGSVIPWIDADLGNGQSKEEWKAGAETNKILGLDADGRIPFDGLCVRIGAMRSHSQALTLKLTEDLSVAEIERIIDADNEWATVVPNTKEATMAALTPVAVSGTLDIPVGRIRKLEMGPKYISAFTIGDQLLWGAAEPLRRMLKIATGTL</sequence>
<dbReference type="Gene3D" id="3.40.50.720">
    <property type="entry name" value="NAD(P)-binding Rossmann-like Domain"/>
    <property type="match status" value="1"/>
</dbReference>
<dbReference type="Pfam" id="PF01118">
    <property type="entry name" value="Semialdhyde_dh"/>
    <property type="match status" value="1"/>
</dbReference>
<dbReference type="InterPro" id="IPR036291">
    <property type="entry name" value="NAD(P)-bd_dom_sf"/>
</dbReference>
<dbReference type="KEGG" id="ajg:KKR91_13715"/>
<dbReference type="Proteomes" id="UP000676885">
    <property type="component" value="Chromosome"/>
</dbReference>
<dbReference type="CDD" id="cd23938">
    <property type="entry name" value="ASADH_C_bac_like"/>
    <property type="match status" value="1"/>
</dbReference>
<evidence type="ECO:0000256" key="2">
    <source>
        <dbReference type="PIRSR" id="PIRSR000148-1"/>
    </source>
</evidence>
<dbReference type="NCBIfam" id="NF005144">
    <property type="entry name" value="PRK06598.1"/>
    <property type="match status" value="1"/>
</dbReference>
<dbReference type="PANTHER" id="PTHR46278">
    <property type="entry name" value="DEHYDROGENASE, PUTATIVE-RELATED"/>
    <property type="match status" value="1"/>
</dbReference>
<feature type="active site" description="Proton acceptor" evidence="2">
    <location>
        <position position="283"/>
    </location>
</feature>
<keyword evidence="5" id="KW-1185">Reference proteome</keyword>
<comment type="similarity">
    <text evidence="1">Belongs to the aspartate-semialdehyde dehydrogenase family.</text>
</comment>
<dbReference type="PIRSF" id="PIRSF000148">
    <property type="entry name" value="ASA_dh"/>
    <property type="match status" value="1"/>
</dbReference>
<dbReference type="SUPFAM" id="SSF55347">
    <property type="entry name" value="Glyceraldehyde-3-phosphate dehydrogenase-like, C-terminal domain"/>
    <property type="match status" value="1"/>
</dbReference>
<keyword evidence="4" id="KW-0560">Oxidoreductase</keyword>
<dbReference type="Gene3D" id="3.30.360.10">
    <property type="entry name" value="Dihydrodipicolinate Reductase, domain 2"/>
    <property type="match status" value="1"/>
</dbReference>
<feature type="domain" description="Semialdehyde dehydrogenase NAD-binding" evidence="3">
    <location>
        <begin position="10"/>
        <end position="129"/>
    </location>
</feature>
<reference evidence="4 5" key="1">
    <citation type="submission" date="2021-05" db="EMBL/GenBank/DDBJ databases">
        <title>Novel species in genus Arthrobacter.</title>
        <authorList>
            <person name="Zhang G."/>
        </authorList>
    </citation>
    <scope>NUCLEOTIDE SEQUENCE [LARGE SCALE GENOMIC DNA]</scope>
    <source>
        <strain evidence="5">zg-ZUI227</strain>
    </source>
</reference>
<protein>
    <submittedName>
        <fullName evidence="4">Aspartate-semialdehyde dehydrogenase</fullName>
        <ecNumber evidence="4">1.2.1.11</ecNumber>
    </submittedName>
</protein>
<dbReference type="EMBL" id="CP076022">
    <property type="protein sequence ID" value="QWC09526.1"/>
    <property type="molecule type" value="Genomic_DNA"/>
</dbReference>
<dbReference type="PANTHER" id="PTHR46278:SF4">
    <property type="entry name" value="ASPARTATE-SEMIALDEHYDE DEHYDROGENASE"/>
    <property type="match status" value="1"/>
</dbReference>
<dbReference type="CDD" id="cd02314">
    <property type="entry name" value="VcASADH1_like_N"/>
    <property type="match status" value="1"/>
</dbReference>
<dbReference type="SMART" id="SM00859">
    <property type="entry name" value="Semialdhyde_dh"/>
    <property type="match status" value="1"/>
</dbReference>
<dbReference type="Pfam" id="PF02774">
    <property type="entry name" value="Semialdhyde_dhC"/>
    <property type="match status" value="1"/>
</dbReference>
<dbReference type="GO" id="GO:0009086">
    <property type="term" value="P:methionine biosynthetic process"/>
    <property type="evidence" value="ECO:0007669"/>
    <property type="project" value="InterPro"/>
</dbReference>
<proteinExistence type="inferred from homology"/>
<dbReference type="GO" id="GO:0051287">
    <property type="term" value="F:NAD binding"/>
    <property type="evidence" value="ECO:0007669"/>
    <property type="project" value="InterPro"/>
</dbReference>
<dbReference type="EC" id="1.2.1.11" evidence="4"/>
<dbReference type="AlphaFoldDB" id="A0A975M3Y7"/>
<dbReference type="InterPro" id="IPR011534">
    <property type="entry name" value="Asp_ADH_gamma-type"/>
</dbReference>
<evidence type="ECO:0000256" key="1">
    <source>
        <dbReference type="ARBA" id="ARBA00010584"/>
    </source>
</evidence>
<name>A0A975M3Y7_9MICC</name>
<evidence type="ECO:0000259" key="3">
    <source>
        <dbReference type="SMART" id="SM00859"/>
    </source>
</evidence>
<gene>
    <name evidence="4" type="primary">asd</name>
    <name evidence="4" type="ORF">KKR91_13715</name>
</gene>
<dbReference type="GO" id="GO:0009088">
    <property type="term" value="P:threonine biosynthetic process"/>
    <property type="evidence" value="ECO:0007669"/>
    <property type="project" value="InterPro"/>
</dbReference>
<dbReference type="GO" id="GO:0046983">
    <property type="term" value="F:protein dimerization activity"/>
    <property type="evidence" value="ECO:0007669"/>
    <property type="project" value="InterPro"/>
</dbReference>
<accession>A0A975M3Y7</accession>
<dbReference type="GO" id="GO:0009089">
    <property type="term" value="P:lysine biosynthetic process via diaminopimelate"/>
    <property type="evidence" value="ECO:0007669"/>
    <property type="project" value="InterPro"/>
</dbReference>
<dbReference type="SUPFAM" id="SSF51735">
    <property type="entry name" value="NAD(P)-binding Rossmann-fold domains"/>
    <property type="match status" value="1"/>
</dbReference>